<dbReference type="Proteomes" id="UP000750334">
    <property type="component" value="Unassembled WGS sequence"/>
</dbReference>
<feature type="region of interest" description="Disordered" evidence="1">
    <location>
        <begin position="1"/>
        <end position="50"/>
    </location>
</feature>
<name>A0A9P6VZB8_MAUEX</name>
<sequence length="400" mass="45960">MAVVKKKRSHHAKSSKQAQLQQQQQQQLKQQLQQQLKDSEANRLKPEQVNSIVHDESDTISFRANLLKNFILSTDFMNVLTNQAVPLDKIKPPRVFQSGNPETLRMINNTFQDKLKLEQDILNQLKITAKELETKEQSMDLVKELDSDTSVYDTLQKTLDETRQYCEKYNLRSQDRRIVVHHNNFPSLKIDPSEAPKDYWETTYKGLIHDRDMKLREQVRKEEEEKRQKEVERQRKEEQRLRDIELQERNALQFQPRVPVPAGTQGDSLSNSISNSIMGQSFNGNNPTAIASQMPPGITAANTGNTNTNTTDNLNPENTTNIPTLPSNGPNTDSQQNDDKEQGQAKSQSQSQTQSQSQQPQDNLLEDMFTDYNNNENEPFSNGFDDEFGDGFENLDNVFF</sequence>
<evidence type="ECO:0000313" key="3">
    <source>
        <dbReference type="Proteomes" id="UP000750334"/>
    </source>
</evidence>
<organism evidence="2 3">
    <name type="scientific">Maudiozyma exigua</name>
    <name type="common">Yeast</name>
    <name type="synonym">Kazachstania exigua</name>
    <dbReference type="NCBI Taxonomy" id="34358"/>
    <lineage>
        <taxon>Eukaryota</taxon>
        <taxon>Fungi</taxon>
        <taxon>Dikarya</taxon>
        <taxon>Ascomycota</taxon>
        <taxon>Saccharomycotina</taxon>
        <taxon>Saccharomycetes</taxon>
        <taxon>Saccharomycetales</taxon>
        <taxon>Saccharomycetaceae</taxon>
        <taxon>Maudiozyma</taxon>
    </lineage>
</organism>
<feature type="compositionally biased region" description="Low complexity" evidence="1">
    <location>
        <begin position="299"/>
        <end position="321"/>
    </location>
</feature>
<feature type="compositionally biased region" description="Basic residues" evidence="1">
    <location>
        <begin position="1"/>
        <end position="14"/>
    </location>
</feature>
<accession>A0A9P6VZB8</accession>
<evidence type="ECO:0000313" key="2">
    <source>
        <dbReference type="EMBL" id="KAG0659437.1"/>
    </source>
</evidence>
<feature type="compositionally biased region" description="Basic and acidic residues" evidence="1">
    <location>
        <begin position="37"/>
        <end position="46"/>
    </location>
</feature>
<reference evidence="2 3" key="1">
    <citation type="submission" date="2020-11" db="EMBL/GenBank/DDBJ databases">
        <title>Kefir isolates.</title>
        <authorList>
            <person name="Marcisauskas S."/>
            <person name="Kim Y."/>
            <person name="Blasche S."/>
        </authorList>
    </citation>
    <scope>NUCLEOTIDE SEQUENCE [LARGE SCALE GENOMIC DNA]</scope>
    <source>
        <strain evidence="2 3">OG2</strain>
    </source>
</reference>
<feature type="compositionally biased region" description="Polar residues" evidence="1">
    <location>
        <begin position="371"/>
        <end position="380"/>
    </location>
</feature>
<dbReference type="EMBL" id="PUHR01000192">
    <property type="protein sequence ID" value="KAG0659437.1"/>
    <property type="molecule type" value="Genomic_DNA"/>
</dbReference>
<evidence type="ECO:0000256" key="1">
    <source>
        <dbReference type="SAM" id="MobiDB-lite"/>
    </source>
</evidence>
<gene>
    <name evidence="2" type="ORF">C6P45_001850</name>
</gene>
<feature type="compositionally biased region" description="Polar residues" evidence="1">
    <location>
        <begin position="265"/>
        <end position="291"/>
    </location>
</feature>
<dbReference type="CDD" id="cd22571">
    <property type="entry name" value="SNF6"/>
    <property type="match status" value="1"/>
</dbReference>
<dbReference type="InterPro" id="IPR059172">
    <property type="entry name" value="SNF6"/>
</dbReference>
<feature type="compositionally biased region" description="Polar residues" evidence="1">
    <location>
        <begin position="322"/>
        <end position="335"/>
    </location>
</feature>
<dbReference type="AlphaFoldDB" id="A0A9P6VZB8"/>
<protein>
    <submittedName>
        <fullName evidence="2">Uncharacterized protein</fullName>
    </submittedName>
</protein>
<feature type="compositionally biased region" description="Basic and acidic residues" evidence="1">
    <location>
        <begin position="219"/>
        <end position="248"/>
    </location>
</feature>
<feature type="compositionally biased region" description="Low complexity" evidence="1">
    <location>
        <begin position="344"/>
        <end position="361"/>
    </location>
</feature>
<keyword evidence="3" id="KW-1185">Reference proteome</keyword>
<comment type="caution">
    <text evidence="2">The sequence shown here is derived from an EMBL/GenBank/DDBJ whole genome shotgun (WGS) entry which is preliminary data.</text>
</comment>
<proteinExistence type="predicted"/>
<feature type="region of interest" description="Disordered" evidence="1">
    <location>
        <begin position="219"/>
        <end position="388"/>
    </location>
</feature>
<dbReference type="OrthoDB" id="4034416at2759"/>
<feature type="compositionally biased region" description="Low complexity" evidence="1">
    <location>
        <begin position="15"/>
        <end position="36"/>
    </location>
</feature>